<proteinExistence type="predicted"/>
<evidence type="ECO:0000313" key="2">
    <source>
        <dbReference type="Proteomes" id="UP000610960"/>
    </source>
</evidence>
<protein>
    <submittedName>
        <fullName evidence="1">Zinc/iron-chelating domain-containing protein</fullName>
    </submittedName>
</protein>
<reference evidence="1" key="1">
    <citation type="journal article" date="2014" name="Int. J. Syst. Evol. Microbiol.">
        <title>Complete genome sequence of Corynebacterium casei LMG S-19264T (=DSM 44701T), isolated from a smear-ripened cheese.</title>
        <authorList>
            <consortium name="US DOE Joint Genome Institute (JGI-PGF)"/>
            <person name="Walter F."/>
            <person name="Albersmeier A."/>
            <person name="Kalinowski J."/>
            <person name="Ruckert C."/>
        </authorList>
    </citation>
    <scope>NUCLEOTIDE SEQUENCE</scope>
    <source>
        <strain evidence="1">JCM 10088</strain>
    </source>
</reference>
<dbReference type="OrthoDB" id="36424at2157"/>
<evidence type="ECO:0000313" key="1">
    <source>
        <dbReference type="EMBL" id="GGP19607.1"/>
    </source>
</evidence>
<name>A0A830GU89_9CREN</name>
<gene>
    <name evidence="1" type="ORF">GCM10007981_03970</name>
</gene>
<dbReference type="PANTHER" id="PTHR35866">
    <property type="entry name" value="PUTATIVE-RELATED"/>
    <property type="match status" value="1"/>
</dbReference>
<reference evidence="1" key="2">
    <citation type="submission" date="2020-09" db="EMBL/GenBank/DDBJ databases">
        <authorList>
            <person name="Sun Q."/>
            <person name="Ohkuma M."/>
        </authorList>
    </citation>
    <scope>NUCLEOTIDE SEQUENCE</scope>
    <source>
        <strain evidence="1">JCM 10088</strain>
    </source>
</reference>
<dbReference type="Proteomes" id="UP000610960">
    <property type="component" value="Unassembled WGS sequence"/>
</dbReference>
<comment type="caution">
    <text evidence="1">The sequence shown here is derived from an EMBL/GenBank/DDBJ whole genome shotgun (WGS) entry which is preliminary data.</text>
</comment>
<dbReference type="Pfam" id="PF03692">
    <property type="entry name" value="CxxCxxCC"/>
    <property type="match status" value="1"/>
</dbReference>
<accession>A0A830GU89</accession>
<dbReference type="InterPro" id="IPR005358">
    <property type="entry name" value="Puta_zinc/iron-chelating_dom"/>
</dbReference>
<dbReference type="AlphaFoldDB" id="A0A830GU89"/>
<organism evidence="1 2">
    <name type="scientific">Thermocladium modestius</name>
    <dbReference type="NCBI Taxonomy" id="62609"/>
    <lineage>
        <taxon>Archaea</taxon>
        <taxon>Thermoproteota</taxon>
        <taxon>Thermoprotei</taxon>
        <taxon>Thermoproteales</taxon>
        <taxon>Thermoproteaceae</taxon>
        <taxon>Thermocladium</taxon>
    </lineage>
</organism>
<sequence length="147" mass="16824">MIRVVRNPAEAEVKFECTMCGECCLGTSMELLTDDMERIVGLGYGLDQFAARGSDGVWRLRNVDGHCVFYDPDSKRCRIYESRPIGCRLYPLNYDDEEGAVVDKACPAWRTVPPSEKKRLGRLLQLFVEETQRTDDEVRLLRLMGKL</sequence>
<dbReference type="PANTHER" id="PTHR35866:SF2">
    <property type="entry name" value="YKGJ FAMILY CYSTEINE CLUSTER PROTEIN"/>
    <property type="match status" value="1"/>
</dbReference>
<dbReference type="EMBL" id="BMNL01000001">
    <property type="protein sequence ID" value="GGP19607.1"/>
    <property type="molecule type" value="Genomic_DNA"/>
</dbReference>
<dbReference type="RefSeq" id="WP_188595783.1">
    <property type="nucleotide sequence ID" value="NZ_BMNL01000001.1"/>
</dbReference>
<keyword evidence="2" id="KW-1185">Reference proteome</keyword>